<dbReference type="PROSITE" id="PS00109">
    <property type="entry name" value="PROTEIN_KINASE_TYR"/>
    <property type="match status" value="1"/>
</dbReference>
<evidence type="ECO:0000259" key="5">
    <source>
        <dbReference type="Pfam" id="PF01636"/>
    </source>
</evidence>
<comment type="caution">
    <text evidence="6">The sequence shown here is derived from an EMBL/GenBank/DDBJ whole genome shotgun (WGS) entry which is preliminary data.</text>
</comment>
<dbReference type="EC" id="2.7.11.1" evidence="1"/>
<keyword evidence="4" id="KW-1133">Transmembrane helix</keyword>
<dbReference type="AlphaFoldDB" id="A0A146FTQ1"/>
<evidence type="ECO:0000256" key="4">
    <source>
        <dbReference type="SAM" id="Phobius"/>
    </source>
</evidence>
<dbReference type="Gene3D" id="3.90.1200.10">
    <property type="match status" value="1"/>
</dbReference>
<dbReference type="Gene3D" id="3.30.200.20">
    <property type="entry name" value="Phosphorylase Kinase, domain 1"/>
    <property type="match status" value="1"/>
</dbReference>
<proteinExistence type="predicted"/>
<evidence type="ECO:0000313" key="7">
    <source>
        <dbReference type="Proteomes" id="UP000075230"/>
    </source>
</evidence>
<evidence type="ECO:0000256" key="1">
    <source>
        <dbReference type="ARBA" id="ARBA00012513"/>
    </source>
</evidence>
<evidence type="ECO:0000256" key="2">
    <source>
        <dbReference type="ARBA" id="ARBA00047899"/>
    </source>
</evidence>
<dbReference type="InterPro" id="IPR002575">
    <property type="entry name" value="Aminoglycoside_PTrfase"/>
</dbReference>
<feature type="transmembrane region" description="Helical" evidence="4">
    <location>
        <begin position="361"/>
        <end position="385"/>
    </location>
</feature>
<protein>
    <recommendedName>
        <fullName evidence="1">non-specific serine/threonine protein kinase</fullName>
        <ecNumber evidence="1">2.7.11.1</ecNumber>
    </recommendedName>
</protein>
<dbReference type="InterPro" id="IPR011009">
    <property type="entry name" value="Kinase-like_dom_sf"/>
</dbReference>
<comment type="catalytic activity">
    <reaction evidence="3">
        <text>L-seryl-[protein] + ATP = O-phospho-L-seryl-[protein] + ADP + H(+)</text>
        <dbReference type="Rhea" id="RHEA:17989"/>
        <dbReference type="Rhea" id="RHEA-COMP:9863"/>
        <dbReference type="Rhea" id="RHEA-COMP:11604"/>
        <dbReference type="ChEBI" id="CHEBI:15378"/>
        <dbReference type="ChEBI" id="CHEBI:29999"/>
        <dbReference type="ChEBI" id="CHEBI:30616"/>
        <dbReference type="ChEBI" id="CHEBI:83421"/>
        <dbReference type="ChEBI" id="CHEBI:456216"/>
        <dbReference type="EC" id="2.7.11.1"/>
    </reaction>
</comment>
<feature type="domain" description="Aminoglycoside phosphotransferase" evidence="5">
    <location>
        <begin position="132"/>
        <end position="327"/>
    </location>
</feature>
<reference evidence="6 7" key="1">
    <citation type="journal article" date="2016" name="DNA Res.">
        <title>Genome sequence of Aspergillus luchuensis NBRC 4314.</title>
        <authorList>
            <person name="Yamada O."/>
            <person name="Machida M."/>
            <person name="Hosoyama A."/>
            <person name="Goto M."/>
            <person name="Takahashi T."/>
            <person name="Futagami T."/>
            <person name="Yamagata Y."/>
            <person name="Takeuchi M."/>
            <person name="Kobayashi T."/>
            <person name="Koike H."/>
            <person name="Abe K."/>
            <person name="Asai K."/>
            <person name="Arita M."/>
            <person name="Fujita N."/>
            <person name="Fukuda K."/>
            <person name="Higa K."/>
            <person name="Horikawa H."/>
            <person name="Ishikawa T."/>
            <person name="Jinno K."/>
            <person name="Kato Y."/>
            <person name="Kirimura K."/>
            <person name="Mizutani O."/>
            <person name="Nakasone K."/>
            <person name="Sano M."/>
            <person name="Shiraishi Y."/>
            <person name="Tsukahara M."/>
            <person name="Gomi K."/>
        </authorList>
    </citation>
    <scope>NUCLEOTIDE SEQUENCE [LARGE SCALE GENOMIC DNA]</scope>
    <source>
        <strain evidence="6 7">RIB 2604</strain>
    </source>
</reference>
<dbReference type="GO" id="GO:0004674">
    <property type="term" value="F:protein serine/threonine kinase activity"/>
    <property type="evidence" value="ECO:0007669"/>
    <property type="project" value="UniProtKB-EC"/>
</dbReference>
<organism evidence="6 7">
    <name type="scientific">Aspergillus kawachii</name>
    <name type="common">White koji mold</name>
    <name type="synonym">Aspergillus awamori var. kawachi</name>
    <dbReference type="NCBI Taxonomy" id="1069201"/>
    <lineage>
        <taxon>Eukaryota</taxon>
        <taxon>Fungi</taxon>
        <taxon>Dikarya</taxon>
        <taxon>Ascomycota</taxon>
        <taxon>Pezizomycotina</taxon>
        <taxon>Eurotiomycetes</taxon>
        <taxon>Eurotiomycetidae</taxon>
        <taxon>Eurotiales</taxon>
        <taxon>Aspergillaceae</taxon>
        <taxon>Aspergillus</taxon>
        <taxon>Aspergillus subgen. Circumdati</taxon>
    </lineage>
</organism>
<name>A0A146FTQ1_ASPKA</name>
<reference evidence="7" key="2">
    <citation type="submission" date="2016-02" db="EMBL/GenBank/DDBJ databases">
        <title>Genome sequencing of Aspergillus luchuensis NBRC 4314.</title>
        <authorList>
            <person name="Yamada O."/>
        </authorList>
    </citation>
    <scope>NUCLEOTIDE SEQUENCE [LARGE SCALE GENOMIC DNA]</scope>
    <source>
        <strain evidence="7">RIB 2604</strain>
    </source>
</reference>
<accession>A0A146FTQ1</accession>
<comment type="catalytic activity">
    <reaction evidence="2">
        <text>L-threonyl-[protein] + ATP = O-phospho-L-threonyl-[protein] + ADP + H(+)</text>
        <dbReference type="Rhea" id="RHEA:46608"/>
        <dbReference type="Rhea" id="RHEA-COMP:11060"/>
        <dbReference type="Rhea" id="RHEA-COMP:11605"/>
        <dbReference type="ChEBI" id="CHEBI:15378"/>
        <dbReference type="ChEBI" id="CHEBI:30013"/>
        <dbReference type="ChEBI" id="CHEBI:30616"/>
        <dbReference type="ChEBI" id="CHEBI:61977"/>
        <dbReference type="ChEBI" id="CHEBI:456216"/>
        <dbReference type="EC" id="2.7.11.1"/>
    </reaction>
</comment>
<keyword evidence="4" id="KW-0472">Membrane</keyword>
<keyword evidence="4" id="KW-0812">Transmembrane</keyword>
<dbReference type="Pfam" id="PF01636">
    <property type="entry name" value="APH"/>
    <property type="match status" value="1"/>
</dbReference>
<evidence type="ECO:0000313" key="6">
    <source>
        <dbReference type="EMBL" id="GAT28579.1"/>
    </source>
</evidence>
<evidence type="ECO:0000256" key="3">
    <source>
        <dbReference type="ARBA" id="ARBA00048679"/>
    </source>
</evidence>
<dbReference type="InterPro" id="IPR008266">
    <property type="entry name" value="Tyr_kinase_AS"/>
</dbReference>
<dbReference type="VEuPathDB" id="FungiDB:ASPFODRAFT_545448"/>
<gene>
    <name evidence="6" type="ORF">RIB2604_02602210</name>
</gene>
<sequence length="425" mass="47621">MHPLARTPWFINHDITEEIKAFRKLSYPEEYQISLPSSTTMIHANGASPVPLPQVTTAEMERHVDNITPIRNILSSTPYECSTIEQLSGGHLNLTYRGLLAHPLADGSKSVIIKHSKDYVTFVPGVTCLASRCKVEYGVLEALARGLVAPKHYEGVIVKTPCPYHFFEQNVQIMEDLQGTTPLVDIISAAGCHMSPNLAASLGYAIGSWLGSLHCSTSKRGGGKFDLHENPVGRDTMYRFYLGRLEEKIRTAPHLFDGVADQVRKYAVEEIERRDEDCGMSLVHGDFSVRNLLISDASQDRGYVTVSPIDFESSHYGRRDQDLAQIMGDLYILEIVKGVKMGRTLLQHIIRGYPVLHEEEIFHTACYVGIMIIVWTFAIGIGMTVEQEEQIILFARDLIVRSQERDRAWLETTIVGCLFQESQGV</sequence>
<dbReference type="EMBL" id="BCWF01000025">
    <property type="protein sequence ID" value="GAT28579.1"/>
    <property type="molecule type" value="Genomic_DNA"/>
</dbReference>
<dbReference type="SUPFAM" id="SSF56112">
    <property type="entry name" value="Protein kinase-like (PK-like)"/>
    <property type="match status" value="1"/>
</dbReference>
<dbReference type="Proteomes" id="UP000075230">
    <property type="component" value="Unassembled WGS sequence"/>
</dbReference>